<dbReference type="Proteomes" id="UP000584663">
    <property type="component" value="Unassembled WGS sequence"/>
</dbReference>
<dbReference type="RefSeq" id="WP_184107023.1">
    <property type="nucleotide sequence ID" value="NZ_JACHNX010000036.1"/>
</dbReference>
<gene>
    <name evidence="1" type="ORF">GGQ89_003859</name>
    <name evidence="2" type="ORF">JYA60_01410</name>
</gene>
<organism evidence="2 4">
    <name type="scientific">Sphingomonas yabuuchiae</name>
    <dbReference type="NCBI Taxonomy" id="172044"/>
    <lineage>
        <taxon>Bacteria</taxon>
        <taxon>Pseudomonadati</taxon>
        <taxon>Pseudomonadota</taxon>
        <taxon>Alphaproteobacteria</taxon>
        <taxon>Sphingomonadales</taxon>
        <taxon>Sphingomonadaceae</taxon>
        <taxon>Sphingomonas</taxon>
    </lineage>
</organism>
<dbReference type="Proteomes" id="UP000704529">
    <property type="component" value="Unassembled WGS sequence"/>
</dbReference>
<dbReference type="InterPro" id="IPR021146">
    <property type="entry name" value="Phage_gp6-like_head-tail"/>
</dbReference>
<dbReference type="Pfam" id="PF05135">
    <property type="entry name" value="Phage_connect_1"/>
    <property type="match status" value="1"/>
</dbReference>
<accession>A0AA40ZWB6</accession>
<protein>
    <submittedName>
        <fullName evidence="2">Phage gp6-like head-tail connector protein</fullName>
    </submittedName>
    <submittedName>
        <fullName evidence="1">PhiE125 gp8 family phage protein</fullName>
    </submittedName>
</protein>
<evidence type="ECO:0000313" key="4">
    <source>
        <dbReference type="Proteomes" id="UP000704529"/>
    </source>
</evidence>
<name>A0AA40ZWB6_9SPHN</name>
<evidence type="ECO:0000313" key="2">
    <source>
        <dbReference type="EMBL" id="MBN3556894.1"/>
    </source>
</evidence>
<evidence type="ECO:0000313" key="1">
    <source>
        <dbReference type="EMBL" id="MBB4611609.1"/>
    </source>
</evidence>
<dbReference type="EMBL" id="JACHNX010000036">
    <property type="protein sequence ID" value="MBB4611609.1"/>
    <property type="molecule type" value="Genomic_DNA"/>
</dbReference>
<evidence type="ECO:0000313" key="3">
    <source>
        <dbReference type="Proteomes" id="UP000584663"/>
    </source>
</evidence>
<dbReference type="AlphaFoldDB" id="A0AA40ZWB6"/>
<sequence>MDIVSLEDARRQLRLGSDTSRDQELQDWITDAQDWIEDYTGHTLSLRDVTQTFTGFDTMALRAWPVAASAVPFVTYSDQAGQPVAVPSPLIDVSRRPARVVPWIGSRWPSVPAGTTVTVTVAAGYASAGDVPRNFRRAALLLIGAYDADREGGEIMQVAEQTARRLCGGKRARSL</sequence>
<dbReference type="CDD" id="cd08054">
    <property type="entry name" value="gp6"/>
    <property type="match status" value="1"/>
</dbReference>
<reference evidence="1 3" key="1">
    <citation type="submission" date="2020-08" db="EMBL/GenBank/DDBJ databases">
        <title>Genomic Encyclopedia of Type Strains, Phase IV (KMG-IV): sequencing the most valuable type-strain genomes for metagenomic binning, comparative biology and taxonomic classification.</title>
        <authorList>
            <person name="Goeker M."/>
        </authorList>
    </citation>
    <scope>NUCLEOTIDE SEQUENCE [LARGE SCALE GENOMIC DNA]</scope>
    <source>
        <strain evidence="1 3">DSM 14562</strain>
    </source>
</reference>
<reference evidence="2" key="2">
    <citation type="submission" date="2021-01" db="EMBL/GenBank/DDBJ databases">
        <title>Genome Sequencing of Type Strains.</title>
        <authorList>
            <person name="Lemaire J.F."/>
            <person name="Inderbitzin P."/>
            <person name="Collins S.B."/>
            <person name="Wespe N."/>
            <person name="Knight-Connoni V."/>
        </authorList>
    </citation>
    <scope>NUCLEOTIDE SEQUENCE</scope>
    <source>
        <strain evidence="2">DSM 14562</strain>
    </source>
</reference>
<dbReference type="Gene3D" id="1.10.3230.30">
    <property type="entry name" value="Phage gp6-like head-tail connector protein"/>
    <property type="match status" value="1"/>
</dbReference>
<keyword evidence="3" id="KW-1185">Reference proteome</keyword>
<proteinExistence type="predicted"/>
<dbReference type="EMBL" id="JAFHKU010000088">
    <property type="protein sequence ID" value="MBN3556894.1"/>
    <property type="molecule type" value="Genomic_DNA"/>
</dbReference>
<comment type="caution">
    <text evidence="2">The sequence shown here is derived from an EMBL/GenBank/DDBJ whole genome shotgun (WGS) entry which is preliminary data.</text>
</comment>